<dbReference type="PRINTS" id="PR00143">
    <property type="entry name" value="CITRTSNTHASE"/>
</dbReference>
<dbReference type="GO" id="GO:0005975">
    <property type="term" value="P:carbohydrate metabolic process"/>
    <property type="evidence" value="ECO:0007669"/>
    <property type="project" value="TreeGrafter"/>
</dbReference>
<evidence type="ECO:0000313" key="6">
    <source>
        <dbReference type="EMBL" id="SDT41613.1"/>
    </source>
</evidence>
<dbReference type="Gene3D" id="1.10.230.10">
    <property type="entry name" value="Cytochrome P450-Terp, domain 2"/>
    <property type="match status" value="1"/>
</dbReference>
<dbReference type="InterPro" id="IPR016143">
    <property type="entry name" value="Citrate_synth-like_sm_a-sub"/>
</dbReference>
<dbReference type="PROSITE" id="PS00480">
    <property type="entry name" value="CITRATE_SYNTHASE"/>
    <property type="match status" value="1"/>
</dbReference>
<organism evidence="6 7">
    <name type="scientific">Actinoplanes derwentensis</name>
    <dbReference type="NCBI Taxonomy" id="113562"/>
    <lineage>
        <taxon>Bacteria</taxon>
        <taxon>Bacillati</taxon>
        <taxon>Actinomycetota</taxon>
        <taxon>Actinomycetes</taxon>
        <taxon>Micromonosporales</taxon>
        <taxon>Micromonosporaceae</taxon>
        <taxon>Actinoplanes</taxon>
    </lineage>
</organism>
<gene>
    <name evidence="6" type="ORF">SAMN04489716_3691</name>
</gene>
<proteinExistence type="inferred from homology"/>
<dbReference type="UniPathway" id="UPA00223"/>
<dbReference type="SUPFAM" id="SSF48256">
    <property type="entry name" value="Citrate synthase"/>
    <property type="match status" value="2"/>
</dbReference>
<dbReference type="InterPro" id="IPR019810">
    <property type="entry name" value="Citrate_synthase_AS"/>
</dbReference>
<keyword evidence="4 5" id="KW-0808">Transferase</keyword>
<evidence type="ECO:0000256" key="4">
    <source>
        <dbReference type="ARBA" id="ARBA00022679"/>
    </source>
</evidence>
<accession>A0A1H2A6V3</accession>
<dbReference type="STRING" id="113562.SAMN04489716_3691"/>
<dbReference type="PANTHER" id="PTHR11739:SF23">
    <property type="entry name" value="CITRATE SYNTHASE 2-RELATED"/>
    <property type="match status" value="1"/>
</dbReference>
<dbReference type="EC" id="2.3.3.16" evidence="3"/>
<dbReference type="EMBL" id="LT629758">
    <property type="protein sequence ID" value="SDT41613.1"/>
    <property type="molecule type" value="Genomic_DNA"/>
</dbReference>
<protein>
    <recommendedName>
        <fullName evidence="3">citrate synthase (unknown stereospecificity)</fullName>
        <ecNumber evidence="3">2.3.3.16</ecNumber>
    </recommendedName>
</protein>
<dbReference type="GO" id="GO:0036440">
    <property type="term" value="F:citrate synthase activity"/>
    <property type="evidence" value="ECO:0007669"/>
    <property type="project" value="UniProtKB-EC"/>
</dbReference>
<dbReference type="Gene3D" id="1.10.580.10">
    <property type="entry name" value="Citrate Synthase, domain 1"/>
    <property type="match status" value="2"/>
</dbReference>
<dbReference type="PANTHER" id="PTHR11739">
    <property type="entry name" value="CITRATE SYNTHASE"/>
    <property type="match status" value="1"/>
</dbReference>
<name>A0A1H2A6V3_9ACTN</name>
<dbReference type="InterPro" id="IPR016142">
    <property type="entry name" value="Citrate_synth-like_lrg_a-sub"/>
</dbReference>
<evidence type="ECO:0000256" key="1">
    <source>
        <dbReference type="ARBA" id="ARBA00005163"/>
    </source>
</evidence>
<evidence type="ECO:0000256" key="5">
    <source>
        <dbReference type="RuleBase" id="RU003406"/>
    </source>
</evidence>
<comment type="similarity">
    <text evidence="2 5">Belongs to the citrate synthase family.</text>
</comment>
<dbReference type="AlphaFoldDB" id="A0A1H2A6V3"/>
<evidence type="ECO:0000313" key="7">
    <source>
        <dbReference type="Proteomes" id="UP000198688"/>
    </source>
</evidence>
<evidence type="ECO:0000256" key="3">
    <source>
        <dbReference type="ARBA" id="ARBA00012972"/>
    </source>
</evidence>
<dbReference type="GO" id="GO:0005829">
    <property type="term" value="C:cytosol"/>
    <property type="evidence" value="ECO:0007669"/>
    <property type="project" value="TreeGrafter"/>
</dbReference>
<dbReference type="Proteomes" id="UP000198688">
    <property type="component" value="Chromosome I"/>
</dbReference>
<sequence>MPSSHIDWINIDINMLITHIEVMLTVNPGLAGVVAFDTEIAEPDRDGGALRYRGVDINSLAGRASFGDVWGLLVDGDFRRGLPPAEPLPPVDNTGDIRADVQAAVSLLAPRWSLRQLIDIPDDRAREDLATTSAAVLDYVARAARVAFPPSSVAVRAASSQPGSFDGSGLLNPATTSVSFGTSGSPAGSAEMGFGEAGFSGAGFDGAGFSGAGFGRASSGGAAGLSPVPQRLVDAGRTATERFMIAWQGEPDPRHVAAIDRYWICAAEHGMNASTFTARVVASTGADAPACVSAAIAALSGPLHGGAPSRALGMIEDVERGADARRYVRQVLDSGQRLMGFGHAIYRAEDPRARILRETARELAAPRYEVARELELAALAELRERKPDRILETNVEFWAAVVLDFAGVPAEMLTAMFTCARTAGWSAHILEQKRLGKIIRPSADYVGPAERDATEVAGWPPPAVVPPSA</sequence>
<dbReference type="Pfam" id="PF00285">
    <property type="entry name" value="Citrate_synt"/>
    <property type="match status" value="2"/>
</dbReference>
<comment type="pathway">
    <text evidence="1">Carbohydrate metabolism; tricarboxylic acid cycle.</text>
</comment>
<dbReference type="NCBIfam" id="NF009005">
    <property type="entry name" value="PRK12350.1"/>
    <property type="match status" value="1"/>
</dbReference>
<dbReference type="InterPro" id="IPR002020">
    <property type="entry name" value="Citrate_synthase"/>
</dbReference>
<reference evidence="6 7" key="1">
    <citation type="submission" date="2016-10" db="EMBL/GenBank/DDBJ databases">
        <authorList>
            <person name="de Groot N.N."/>
        </authorList>
    </citation>
    <scope>NUCLEOTIDE SEQUENCE [LARGE SCALE GENOMIC DNA]</scope>
    <source>
        <strain evidence="6 7">DSM 43941</strain>
    </source>
</reference>
<dbReference type="GO" id="GO:0006099">
    <property type="term" value="P:tricarboxylic acid cycle"/>
    <property type="evidence" value="ECO:0007669"/>
    <property type="project" value="UniProtKB-UniPathway"/>
</dbReference>
<evidence type="ECO:0000256" key="2">
    <source>
        <dbReference type="ARBA" id="ARBA00010566"/>
    </source>
</evidence>
<dbReference type="InterPro" id="IPR036969">
    <property type="entry name" value="Citrate_synthase_sf"/>
</dbReference>
<keyword evidence="7" id="KW-1185">Reference proteome</keyword>